<dbReference type="SMART" id="SM00105">
    <property type="entry name" value="ArfGap"/>
    <property type="match status" value="1"/>
</dbReference>
<feature type="region of interest" description="Disordered" evidence="2">
    <location>
        <begin position="124"/>
        <end position="223"/>
    </location>
</feature>
<evidence type="ECO:0000313" key="5">
    <source>
        <dbReference type="Proteomes" id="UP001149954"/>
    </source>
</evidence>
<feature type="compositionally biased region" description="Low complexity" evidence="2">
    <location>
        <begin position="618"/>
        <end position="654"/>
    </location>
</feature>
<evidence type="ECO:0000259" key="3">
    <source>
        <dbReference type="PROSITE" id="PS50115"/>
    </source>
</evidence>
<keyword evidence="1" id="KW-0862">Zinc</keyword>
<keyword evidence="1" id="KW-0863">Zinc-finger</keyword>
<dbReference type="InterPro" id="IPR051718">
    <property type="entry name" value="ARF_GTPase-activating"/>
</dbReference>
<feature type="domain" description="Arf-GAP" evidence="3">
    <location>
        <begin position="15"/>
        <end position="141"/>
    </location>
</feature>
<keyword evidence="5" id="KW-1185">Reference proteome</keyword>
<feature type="compositionally biased region" description="Gly residues" evidence="2">
    <location>
        <begin position="687"/>
        <end position="697"/>
    </location>
</feature>
<feature type="compositionally biased region" description="Polar residues" evidence="2">
    <location>
        <begin position="438"/>
        <end position="458"/>
    </location>
</feature>
<feature type="compositionally biased region" description="Low complexity" evidence="2">
    <location>
        <begin position="580"/>
        <end position="597"/>
    </location>
</feature>
<reference evidence="4" key="1">
    <citation type="submission" date="2022-12" db="EMBL/GenBank/DDBJ databases">
        <authorList>
            <person name="Petersen C."/>
        </authorList>
    </citation>
    <scope>NUCLEOTIDE SEQUENCE</scope>
    <source>
        <strain evidence="4">IBT 29495</strain>
    </source>
</reference>
<dbReference type="SUPFAM" id="SSF57863">
    <property type="entry name" value="ArfGap/RecO-like zinc finger"/>
    <property type="match status" value="1"/>
</dbReference>
<accession>A0A9W9Y208</accession>
<feature type="compositionally biased region" description="Polar residues" evidence="2">
    <location>
        <begin position="566"/>
        <end position="579"/>
    </location>
</feature>
<dbReference type="SUPFAM" id="SSF46934">
    <property type="entry name" value="UBA-like"/>
    <property type="match status" value="1"/>
</dbReference>
<evidence type="ECO:0000256" key="2">
    <source>
        <dbReference type="SAM" id="MobiDB-lite"/>
    </source>
</evidence>
<dbReference type="InterPro" id="IPR009060">
    <property type="entry name" value="UBA-like_sf"/>
</dbReference>
<sequence length="781" mass="84524">MPPGTSKRQQARNEKTLAELIRTVPGNDRCADCDALTPGWASWNMGIFLCMRCAALHRKLGTHISKVKSLSMDTWTSEQVDNMKSHGNILMNKMNNPRGIRPPIPTDIDEADACMERFIRQKYQHRSLENGKPMPPSREDSSYSYPRTLSPVESRKNDYNISPEGSPPPLPPKTGRFFKFGLRSSSSTSNLRRFGGKSKVTSPNLDDRAWSPPPLPSRRTTGLGAPVADVATAPLESKMAALQEMGFTNDRRNEMVLKGLHEDLDRAVETLVRLGEGSNPSSRSRTPVGTSTSASAHIVISKPETSKNPFPVKTDNTFPEVSNNPFDRAVSNPVHPSQIQQLQTASYNPFDQLNPKPASTQPLESSFQGLQVSQPLFPHSTGGYPNQTSSMQHSVYQQSYTPPITSTFSQSPYVTSPQPMDNTYNPFNQAPPQPQGGLASQTYPNPNSPQTNPFFNTAPQNQPMQPQHQQTTPFATNSGGPGFPQHANTMPVMSPTLPFGPTASFQQQQQQPSNGLGAYNPFQQGLTPNTAQNAGGFPGQLQQAQQLMPQPTGMNKNSILSLYNMGPAQSNMTSIPEQHQQPQQPQQNQQNQQQQQQQPPPTMNPYSQPSNPYTSMPQTQQATNFQQQQQQQHQSQRQQNCQPQQPTTNAQPATSNNPFFGTAPNGSGSGLAAQAGINPYQQQSSGLGIGGMNGQPGAGTAPGTTPVTGTNSSPFSGMSSPPFAGANSSPFAGGQSPFSGPPPTNSALQRSHMSQPSVDVSGLQNGRHSPDAFASLSARYG</sequence>
<proteinExistence type="predicted"/>
<keyword evidence="1" id="KW-0479">Metal-binding</keyword>
<dbReference type="AlphaFoldDB" id="A0A9W9Y208"/>
<dbReference type="EMBL" id="JAPWDS010000002">
    <property type="protein sequence ID" value="KAJ5514387.1"/>
    <property type="molecule type" value="Genomic_DNA"/>
</dbReference>
<dbReference type="GO" id="GO:0005737">
    <property type="term" value="C:cytoplasm"/>
    <property type="evidence" value="ECO:0007669"/>
    <property type="project" value="TreeGrafter"/>
</dbReference>
<feature type="compositionally biased region" description="Polar residues" evidence="2">
    <location>
        <begin position="521"/>
        <end position="533"/>
    </location>
</feature>
<dbReference type="InterPro" id="IPR001164">
    <property type="entry name" value="ArfGAP_dom"/>
</dbReference>
<feature type="compositionally biased region" description="Polar residues" evidence="2">
    <location>
        <begin position="745"/>
        <end position="767"/>
    </location>
</feature>
<dbReference type="InterPro" id="IPR037278">
    <property type="entry name" value="ARFGAP/RecO"/>
</dbReference>
<dbReference type="FunFam" id="1.10.220.150:FF:000026">
    <property type="entry name" value="GTPase activating protein for Arf, putative"/>
    <property type="match status" value="1"/>
</dbReference>
<feature type="region of interest" description="Disordered" evidence="2">
    <location>
        <begin position="426"/>
        <end position="537"/>
    </location>
</feature>
<evidence type="ECO:0000256" key="1">
    <source>
        <dbReference type="PROSITE-ProRule" id="PRU00288"/>
    </source>
</evidence>
<dbReference type="Gene3D" id="1.10.220.150">
    <property type="entry name" value="Arf GTPase activating protein"/>
    <property type="match status" value="1"/>
</dbReference>
<dbReference type="PRINTS" id="PR00405">
    <property type="entry name" value="REVINTRACTNG"/>
</dbReference>
<feature type="region of interest" description="Disordered" evidence="2">
    <location>
        <begin position="273"/>
        <end position="339"/>
    </location>
</feature>
<feature type="region of interest" description="Disordered" evidence="2">
    <location>
        <begin position="566"/>
        <end position="781"/>
    </location>
</feature>
<feature type="compositionally biased region" description="Low complexity" evidence="2">
    <location>
        <begin position="459"/>
        <end position="473"/>
    </location>
</feature>
<name>A0A9W9Y208_9EURO</name>
<comment type="caution">
    <text evidence="4">The sequence shown here is derived from an EMBL/GenBank/DDBJ whole genome shotgun (WGS) entry which is preliminary data.</text>
</comment>
<feature type="compositionally biased region" description="Polar residues" evidence="2">
    <location>
        <begin position="314"/>
        <end position="325"/>
    </location>
</feature>
<organism evidence="4 5">
    <name type="scientific">Penicillium fimorum</name>
    <dbReference type="NCBI Taxonomy" id="1882269"/>
    <lineage>
        <taxon>Eukaryota</taxon>
        <taxon>Fungi</taxon>
        <taxon>Dikarya</taxon>
        <taxon>Ascomycota</taxon>
        <taxon>Pezizomycotina</taxon>
        <taxon>Eurotiomycetes</taxon>
        <taxon>Eurotiomycetidae</taxon>
        <taxon>Eurotiales</taxon>
        <taxon>Aspergillaceae</taxon>
        <taxon>Penicillium</taxon>
    </lineage>
</organism>
<dbReference type="OrthoDB" id="10266696at2759"/>
<feature type="compositionally biased region" description="Polar residues" evidence="2">
    <location>
        <begin position="604"/>
        <end position="617"/>
    </location>
</feature>
<dbReference type="GO" id="GO:0008270">
    <property type="term" value="F:zinc ion binding"/>
    <property type="evidence" value="ECO:0007669"/>
    <property type="project" value="UniProtKB-KW"/>
</dbReference>
<reference evidence="4" key="2">
    <citation type="journal article" date="2023" name="IMA Fungus">
        <title>Comparative genomic study of the Penicillium genus elucidates a diverse pangenome and 15 lateral gene transfer events.</title>
        <authorList>
            <person name="Petersen C."/>
            <person name="Sorensen T."/>
            <person name="Nielsen M.R."/>
            <person name="Sondergaard T.E."/>
            <person name="Sorensen J.L."/>
            <person name="Fitzpatrick D.A."/>
            <person name="Frisvad J.C."/>
            <person name="Nielsen K.L."/>
        </authorList>
    </citation>
    <scope>NUCLEOTIDE SEQUENCE</scope>
    <source>
        <strain evidence="4">IBT 29495</strain>
    </source>
</reference>
<feature type="compositionally biased region" description="Polar residues" evidence="2">
    <location>
        <begin position="278"/>
        <end position="295"/>
    </location>
</feature>
<dbReference type="InterPro" id="IPR038508">
    <property type="entry name" value="ArfGAP_dom_sf"/>
</dbReference>
<evidence type="ECO:0000313" key="4">
    <source>
        <dbReference type="EMBL" id="KAJ5514387.1"/>
    </source>
</evidence>
<dbReference type="PROSITE" id="PS50115">
    <property type="entry name" value="ARFGAP"/>
    <property type="match status" value="1"/>
</dbReference>
<dbReference type="Gene3D" id="1.10.8.10">
    <property type="entry name" value="DNA helicase RuvA subunit, C-terminal domain"/>
    <property type="match status" value="1"/>
</dbReference>
<feature type="compositionally biased region" description="Low complexity" evidence="2">
    <location>
        <begin position="698"/>
        <end position="723"/>
    </location>
</feature>
<dbReference type="CDD" id="cd08204">
    <property type="entry name" value="ArfGap"/>
    <property type="match status" value="1"/>
</dbReference>
<dbReference type="PANTHER" id="PTHR45705">
    <property type="entry name" value="FI20236P1"/>
    <property type="match status" value="1"/>
</dbReference>
<dbReference type="GO" id="GO:0005096">
    <property type="term" value="F:GTPase activator activity"/>
    <property type="evidence" value="ECO:0007669"/>
    <property type="project" value="InterPro"/>
</dbReference>
<dbReference type="Proteomes" id="UP001149954">
    <property type="component" value="Unassembled WGS sequence"/>
</dbReference>
<gene>
    <name evidence="4" type="ORF">N7463_003939</name>
</gene>
<dbReference type="Pfam" id="PF01412">
    <property type="entry name" value="ArfGap"/>
    <property type="match status" value="1"/>
</dbReference>
<protein>
    <submittedName>
        <fullName evidence="4">Arf GTPase activating protein</fullName>
    </submittedName>
</protein>
<dbReference type="PANTHER" id="PTHR45705:SF7">
    <property type="entry name" value="ACTIVATING PROTEIN FOR ARF, PUTATIVE (AFU_ORTHOLOGUE AFUA_4G09120)-RELATED"/>
    <property type="match status" value="1"/>
</dbReference>